<dbReference type="AlphaFoldDB" id="A0A9J7BZD0"/>
<keyword evidence="1" id="KW-0472">Membrane</keyword>
<name>A0A9J7BZD0_MALIO</name>
<reference evidence="2" key="1">
    <citation type="submission" date="2022-10" db="EMBL/GenBank/DDBJ databases">
        <title>The first complete genome sequence of Mycoplasma iowae strain 695.</title>
        <authorList>
            <person name="Ghanem M."/>
            <person name="El-Gazzar M."/>
        </authorList>
    </citation>
    <scope>NUCLEOTIDE SEQUENCE</scope>
    <source>
        <strain evidence="2">695</strain>
    </source>
</reference>
<dbReference type="EMBL" id="CP033512">
    <property type="protein sequence ID" value="UYS84726.1"/>
    <property type="molecule type" value="Genomic_DNA"/>
</dbReference>
<dbReference type="KEGG" id="miw:EER00_05535"/>
<protein>
    <submittedName>
        <fullName evidence="2">Uncharacterized protein</fullName>
    </submittedName>
</protein>
<proteinExistence type="predicted"/>
<keyword evidence="1" id="KW-1133">Transmembrane helix</keyword>
<feature type="transmembrane region" description="Helical" evidence="1">
    <location>
        <begin position="52"/>
        <end position="71"/>
    </location>
</feature>
<dbReference type="GeneID" id="96867128"/>
<accession>A0A9J7BZD0</accession>
<evidence type="ECO:0000313" key="2">
    <source>
        <dbReference type="EMBL" id="UYS84726.1"/>
    </source>
</evidence>
<sequence>MKETKLINEMKLMNLKDLKKLKKLINTNKVKWKSQSISMVFLYWFTKENFSFFLTLLSTIIISVTAGVLYFS</sequence>
<gene>
    <name evidence="2" type="ORF">EER00_05535</name>
</gene>
<keyword evidence="1" id="KW-0812">Transmembrane</keyword>
<organism evidence="2">
    <name type="scientific">Malacoplasma iowae 695</name>
    <dbReference type="NCBI Taxonomy" id="1048830"/>
    <lineage>
        <taxon>Bacteria</taxon>
        <taxon>Bacillati</taxon>
        <taxon>Mycoplasmatota</taxon>
        <taxon>Mycoplasmoidales</taxon>
        <taxon>Mycoplasmoidaceae</taxon>
        <taxon>Malacoplasma</taxon>
    </lineage>
</organism>
<dbReference type="RefSeq" id="WP_036452662.1">
    <property type="nucleotide sequence ID" value="NZ_CP033512.2"/>
</dbReference>
<evidence type="ECO:0000256" key="1">
    <source>
        <dbReference type="SAM" id="Phobius"/>
    </source>
</evidence>
<dbReference type="Proteomes" id="UP000464283">
    <property type="component" value="Chromosome"/>
</dbReference>